<gene>
    <name evidence="2" type="ORF">OHA16_00700</name>
</gene>
<dbReference type="InterPro" id="IPR023631">
    <property type="entry name" value="Amidase_dom"/>
</dbReference>
<dbReference type="Gene3D" id="3.90.1300.10">
    <property type="entry name" value="Amidase signature (AS) domain"/>
    <property type="match status" value="1"/>
</dbReference>
<dbReference type="Proteomes" id="UP001432222">
    <property type="component" value="Chromosome"/>
</dbReference>
<sequence length="461" mass="46217">MGSGRMVGPGAAGRGPAQEAVAAALERAAAVAHLNAFITLDAEGAGAEPARHDRRGGGARRWCLAVKDNVHVAGLPNTAGTPALAGFVPAADAPVVAALRAAGAIVLGKTNMHELALGVTSGNPTFGAVGNAADPALFAGGSSGGTAAAVASGIVDAGLGTDTGGSVGIPAALNGIYGLRPSAGRYPSAGVTPLSVTRDTPGPMARTLDRLTALDAFVTGRTGAAPPPDRTLRLGLPRHVFTEDLEAPVRAAWEAAVDRLGTARTVWVPVDTGHLVEYDARAGMHLVLGEFAAAFDRYLAGHRVGRSTAEVVDAAADPTVAELLGAAALPTGPAYAGPAALRGAVAERRALQAAYAELFAVNGVDAILAPTVPVCARPLHRNEESLPLNGRDVPTFPTLIRNTSPSATAGLPSVTVPLPVEGSPPVGLQLVGPRGGDRVLLAVAARIDALLRRGEAGGARP</sequence>
<dbReference type="InterPro" id="IPR036928">
    <property type="entry name" value="AS_sf"/>
</dbReference>
<protein>
    <submittedName>
        <fullName evidence="2">Amidase family protein</fullName>
    </submittedName>
</protein>
<dbReference type="InterPro" id="IPR000120">
    <property type="entry name" value="Amidase"/>
</dbReference>
<dbReference type="PANTHER" id="PTHR11895">
    <property type="entry name" value="TRANSAMIDASE"/>
    <property type="match status" value="1"/>
</dbReference>
<evidence type="ECO:0000313" key="3">
    <source>
        <dbReference type="Proteomes" id="UP001432222"/>
    </source>
</evidence>
<accession>A0ABZ1TSR0</accession>
<name>A0ABZ1TSR0_9ACTN</name>
<dbReference type="SUPFAM" id="SSF75304">
    <property type="entry name" value="Amidase signature (AS) enzymes"/>
    <property type="match status" value="1"/>
</dbReference>
<evidence type="ECO:0000313" key="2">
    <source>
        <dbReference type="EMBL" id="WUQ81609.1"/>
    </source>
</evidence>
<keyword evidence="3" id="KW-1185">Reference proteome</keyword>
<dbReference type="PANTHER" id="PTHR11895:SF151">
    <property type="entry name" value="GLUTAMYL-TRNA(GLN) AMIDOTRANSFERASE SUBUNIT A"/>
    <property type="match status" value="1"/>
</dbReference>
<organism evidence="2 3">
    <name type="scientific">Kitasatospora purpeofusca</name>
    <dbReference type="NCBI Taxonomy" id="67352"/>
    <lineage>
        <taxon>Bacteria</taxon>
        <taxon>Bacillati</taxon>
        <taxon>Actinomycetota</taxon>
        <taxon>Actinomycetes</taxon>
        <taxon>Kitasatosporales</taxon>
        <taxon>Streptomycetaceae</taxon>
        <taxon>Kitasatospora</taxon>
    </lineage>
</organism>
<dbReference type="Pfam" id="PF01425">
    <property type="entry name" value="Amidase"/>
    <property type="match status" value="1"/>
</dbReference>
<feature type="domain" description="Amidase" evidence="1">
    <location>
        <begin position="19"/>
        <end position="441"/>
    </location>
</feature>
<dbReference type="RefSeq" id="WP_328952685.1">
    <property type="nucleotide sequence ID" value="NZ_CP108110.1"/>
</dbReference>
<proteinExistence type="predicted"/>
<reference evidence="2" key="1">
    <citation type="submission" date="2022-10" db="EMBL/GenBank/DDBJ databases">
        <title>The complete genomes of actinobacterial strains from the NBC collection.</title>
        <authorList>
            <person name="Joergensen T.S."/>
            <person name="Alvarez Arevalo M."/>
            <person name="Sterndorff E.B."/>
            <person name="Faurdal D."/>
            <person name="Vuksanovic O."/>
            <person name="Mourched A.-S."/>
            <person name="Charusanti P."/>
            <person name="Shaw S."/>
            <person name="Blin K."/>
            <person name="Weber T."/>
        </authorList>
    </citation>
    <scope>NUCLEOTIDE SEQUENCE</scope>
    <source>
        <strain evidence="2">NBC_00222</strain>
    </source>
</reference>
<dbReference type="EMBL" id="CP108110">
    <property type="protein sequence ID" value="WUQ81609.1"/>
    <property type="molecule type" value="Genomic_DNA"/>
</dbReference>
<evidence type="ECO:0000259" key="1">
    <source>
        <dbReference type="Pfam" id="PF01425"/>
    </source>
</evidence>